<sequence length="26" mass="2985">MLPSTSKHLDTNILYSCVVFHIDSYT</sequence>
<dbReference type="EMBL" id="JAQIZT010000003">
    <property type="protein sequence ID" value="KAJ7002897.1"/>
    <property type="molecule type" value="Genomic_DNA"/>
</dbReference>
<organism evidence="1 2">
    <name type="scientific">Populus alba x Populus x berolinensis</name>
    <dbReference type="NCBI Taxonomy" id="444605"/>
    <lineage>
        <taxon>Eukaryota</taxon>
        <taxon>Viridiplantae</taxon>
        <taxon>Streptophyta</taxon>
        <taxon>Embryophyta</taxon>
        <taxon>Tracheophyta</taxon>
        <taxon>Spermatophyta</taxon>
        <taxon>Magnoliopsida</taxon>
        <taxon>eudicotyledons</taxon>
        <taxon>Gunneridae</taxon>
        <taxon>Pentapetalae</taxon>
        <taxon>rosids</taxon>
        <taxon>fabids</taxon>
        <taxon>Malpighiales</taxon>
        <taxon>Salicaceae</taxon>
        <taxon>Saliceae</taxon>
        <taxon>Populus</taxon>
    </lineage>
</organism>
<accession>A0AAD6R660</accession>
<name>A0AAD6R660_9ROSI</name>
<reference evidence="1" key="1">
    <citation type="journal article" date="2023" name="Mol. Ecol. Resour.">
        <title>Chromosome-level genome assembly of a triploid poplar Populus alba 'Berolinensis'.</title>
        <authorList>
            <person name="Chen S."/>
            <person name="Yu Y."/>
            <person name="Wang X."/>
            <person name="Wang S."/>
            <person name="Zhang T."/>
            <person name="Zhou Y."/>
            <person name="He R."/>
            <person name="Meng N."/>
            <person name="Wang Y."/>
            <person name="Liu W."/>
            <person name="Liu Z."/>
            <person name="Liu J."/>
            <person name="Guo Q."/>
            <person name="Huang H."/>
            <person name="Sederoff R.R."/>
            <person name="Wang G."/>
            <person name="Qu G."/>
            <person name="Chen S."/>
        </authorList>
    </citation>
    <scope>NUCLEOTIDE SEQUENCE</scope>
    <source>
        <strain evidence="1">SC-2020</strain>
    </source>
</reference>
<proteinExistence type="predicted"/>
<evidence type="ECO:0000313" key="2">
    <source>
        <dbReference type="Proteomes" id="UP001164929"/>
    </source>
</evidence>
<protein>
    <submittedName>
        <fullName evidence="1">Uncharacterized protein</fullName>
    </submittedName>
</protein>
<gene>
    <name evidence="1" type="ORF">NC653_008196</name>
</gene>
<comment type="caution">
    <text evidence="1">The sequence shown here is derived from an EMBL/GenBank/DDBJ whole genome shotgun (WGS) entry which is preliminary data.</text>
</comment>
<evidence type="ECO:0000313" key="1">
    <source>
        <dbReference type="EMBL" id="KAJ7002897.1"/>
    </source>
</evidence>
<keyword evidence="2" id="KW-1185">Reference proteome</keyword>
<dbReference type="Proteomes" id="UP001164929">
    <property type="component" value="Chromosome 3"/>
</dbReference>
<dbReference type="AlphaFoldDB" id="A0AAD6R660"/>